<organism evidence="2 3">
    <name type="scientific">Penaeus vannamei</name>
    <name type="common">Whiteleg shrimp</name>
    <name type="synonym">Litopenaeus vannamei</name>
    <dbReference type="NCBI Taxonomy" id="6689"/>
    <lineage>
        <taxon>Eukaryota</taxon>
        <taxon>Metazoa</taxon>
        <taxon>Ecdysozoa</taxon>
        <taxon>Arthropoda</taxon>
        <taxon>Crustacea</taxon>
        <taxon>Multicrustacea</taxon>
        <taxon>Malacostraca</taxon>
        <taxon>Eumalacostraca</taxon>
        <taxon>Eucarida</taxon>
        <taxon>Decapoda</taxon>
        <taxon>Dendrobranchiata</taxon>
        <taxon>Penaeoidea</taxon>
        <taxon>Penaeidae</taxon>
        <taxon>Penaeus</taxon>
    </lineage>
</organism>
<proteinExistence type="predicted"/>
<feature type="repeat" description="ANK" evidence="1">
    <location>
        <begin position="69"/>
        <end position="91"/>
    </location>
</feature>
<evidence type="ECO:0000313" key="3">
    <source>
        <dbReference type="Proteomes" id="UP000283509"/>
    </source>
</evidence>
<sequence length="279" mass="30199">MACRVAEEDQIVKLLKELTATSALDATALNQADRSGRTSLSYCCANAYLRVVESLTSMPGVDINKPDTDGNTPLHFAAQAGPHPLPSILLNPPSLKLLSLPSSFPLHLYKPPSPPSDSFPIPPDSGCNYGRRRLFGRPPLISSHAPHAPIPLRCVSFVLTPPSPTTSLLSTPSRTVILDIRRPPLSPMPPSLPTRLGAALRYIDDAAPLPPRQLLRRVSFDWPLTPPTCTTTLQLPPWCLGVLTPTPTHSLTPHPRWRCLGLWTGNGPPLHSPTPPTQP</sequence>
<keyword evidence="1" id="KW-0040">ANK repeat</keyword>
<dbReference type="SUPFAM" id="SSF48403">
    <property type="entry name" value="Ankyrin repeat"/>
    <property type="match status" value="1"/>
</dbReference>
<accession>A0A3R7QMD8</accession>
<reference evidence="2 3" key="1">
    <citation type="submission" date="2018-04" db="EMBL/GenBank/DDBJ databases">
        <authorList>
            <person name="Zhang X."/>
            <person name="Yuan J."/>
            <person name="Li F."/>
            <person name="Xiang J."/>
        </authorList>
    </citation>
    <scope>NUCLEOTIDE SEQUENCE [LARGE SCALE GENOMIC DNA]</scope>
    <source>
        <tissue evidence="2">Muscle</tissue>
    </source>
</reference>
<dbReference type="AlphaFoldDB" id="A0A3R7QMD8"/>
<reference evidence="2 3" key="2">
    <citation type="submission" date="2019-01" db="EMBL/GenBank/DDBJ databases">
        <title>The decoding of complex shrimp genome reveals the adaptation for benthos swimmer, frequently molting mechanism and breeding impact on genome.</title>
        <authorList>
            <person name="Sun Y."/>
            <person name="Gao Y."/>
            <person name="Yu Y."/>
        </authorList>
    </citation>
    <scope>NUCLEOTIDE SEQUENCE [LARGE SCALE GENOMIC DNA]</scope>
    <source>
        <tissue evidence="2">Muscle</tissue>
    </source>
</reference>
<gene>
    <name evidence="2" type="ORF">C7M84_023120</name>
</gene>
<dbReference type="PROSITE" id="PS50297">
    <property type="entry name" value="ANK_REP_REGION"/>
    <property type="match status" value="1"/>
</dbReference>
<dbReference type="Gene3D" id="1.25.40.20">
    <property type="entry name" value="Ankyrin repeat-containing domain"/>
    <property type="match status" value="1"/>
</dbReference>
<dbReference type="STRING" id="6689.A0A3R7QMD8"/>
<dbReference type="PROSITE" id="PS50088">
    <property type="entry name" value="ANK_REPEAT"/>
    <property type="match status" value="1"/>
</dbReference>
<dbReference type="InterPro" id="IPR036770">
    <property type="entry name" value="Ankyrin_rpt-contain_sf"/>
</dbReference>
<name>A0A3R7QMD8_PENVA</name>
<dbReference type="EMBL" id="QCYY01000644">
    <property type="protein sequence ID" value="ROT83700.1"/>
    <property type="molecule type" value="Genomic_DNA"/>
</dbReference>
<comment type="caution">
    <text evidence="2">The sequence shown here is derived from an EMBL/GenBank/DDBJ whole genome shotgun (WGS) entry which is preliminary data.</text>
</comment>
<dbReference type="Proteomes" id="UP000283509">
    <property type="component" value="Unassembled WGS sequence"/>
</dbReference>
<evidence type="ECO:0000313" key="2">
    <source>
        <dbReference type="EMBL" id="ROT83700.1"/>
    </source>
</evidence>
<protein>
    <submittedName>
        <fullName evidence="2">Ankyrin repeat domain-containing protein 33B</fullName>
    </submittedName>
</protein>
<dbReference type="InterPro" id="IPR002110">
    <property type="entry name" value="Ankyrin_rpt"/>
</dbReference>
<keyword evidence="3" id="KW-1185">Reference proteome</keyword>
<evidence type="ECO:0000256" key="1">
    <source>
        <dbReference type="PROSITE-ProRule" id="PRU00023"/>
    </source>
</evidence>
<dbReference type="Pfam" id="PF13637">
    <property type="entry name" value="Ank_4"/>
    <property type="match status" value="1"/>
</dbReference>